<name>A0ABX0TL74_9MICC</name>
<sequence length="160" mass="15510">MAAQRIMAGSALLTATLLAAVLAIIAGILGMHVMAGTHSAHSAAAVPAAAPIMTTGVLATSGNPSGHPSPSSGDAALEELSASHGAASPAQCSCSGNCPSELSMTVACIPSAAAGVLAAPVPAEAPSITGPSLDSTLMVWNLWSYRPGGPSPGELSISRT</sequence>
<evidence type="ECO:0000256" key="1">
    <source>
        <dbReference type="SAM" id="MobiDB-lite"/>
    </source>
</evidence>
<organism evidence="2 3">
    <name type="scientific">Paenarthrobacter ilicis</name>
    <dbReference type="NCBI Taxonomy" id="43665"/>
    <lineage>
        <taxon>Bacteria</taxon>
        <taxon>Bacillati</taxon>
        <taxon>Actinomycetota</taxon>
        <taxon>Actinomycetes</taxon>
        <taxon>Micrococcales</taxon>
        <taxon>Micrococcaceae</taxon>
        <taxon>Paenarthrobacter</taxon>
    </lineage>
</organism>
<keyword evidence="3" id="KW-1185">Reference proteome</keyword>
<dbReference type="Proteomes" id="UP000802392">
    <property type="component" value="Unassembled WGS sequence"/>
</dbReference>
<feature type="region of interest" description="Disordered" evidence="1">
    <location>
        <begin position="59"/>
        <end position="80"/>
    </location>
</feature>
<evidence type="ECO:0000313" key="2">
    <source>
        <dbReference type="EMBL" id="NIJ03334.1"/>
    </source>
</evidence>
<feature type="compositionally biased region" description="Low complexity" evidence="1">
    <location>
        <begin position="61"/>
        <end position="73"/>
    </location>
</feature>
<evidence type="ECO:0000313" key="3">
    <source>
        <dbReference type="Proteomes" id="UP000802392"/>
    </source>
</evidence>
<proteinExistence type="predicted"/>
<reference evidence="2 3" key="1">
    <citation type="submission" date="2020-03" db="EMBL/GenBank/DDBJ databases">
        <title>Genomic Encyclopedia of Type Strains, Phase III (KMG-III): the genomes of soil and plant-associated and newly described type strains.</title>
        <authorList>
            <person name="Whitman W."/>
        </authorList>
    </citation>
    <scope>NUCLEOTIDE SEQUENCE [LARGE SCALE GENOMIC DNA]</scope>
    <source>
        <strain evidence="2 3">CECT 4207</strain>
    </source>
</reference>
<gene>
    <name evidence="2" type="ORF">FHR86_003693</name>
</gene>
<comment type="caution">
    <text evidence="2">The sequence shown here is derived from an EMBL/GenBank/DDBJ whole genome shotgun (WGS) entry which is preliminary data.</text>
</comment>
<protein>
    <submittedName>
        <fullName evidence="2">Uncharacterized protein</fullName>
    </submittedName>
</protein>
<accession>A0ABX0TL74</accession>
<dbReference type="EMBL" id="JAAOZD010000011">
    <property type="protein sequence ID" value="NIJ03334.1"/>
    <property type="molecule type" value="Genomic_DNA"/>
</dbReference>
<dbReference type="RefSeq" id="WP_011777100.1">
    <property type="nucleotide sequence ID" value="NZ_JAAOZD010000011.1"/>
</dbReference>